<dbReference type="SUPFAM" id="SSF141530">
    <property type="entry name" value="PTSIIA/GutA-like"/>
    <property type="match status" value="1"/>
</dbReference>
<protein>
    <submittedName>
        <fullName evidence="2">PTS sorbitol transporter subunit IIA</fullName>
    </submittedName>
</protein>
<proteinExistence type="predicted"/>
<dbReference type="Proteomes" id="UP000298170">
    <property type="component" value="Unassembled WGS sequence"/>
</dbReference>
<name>A0A4V6QIE9_9MICO</name>
<dbReference type="GO" id="GO:0009401">
    <property type="term" value="P:phosphoenolpyruvate-dependent sugar phosphotransferase system"/>
    <property type="evidence" value="ECO:0007669"/>
    <property type="project" value="InterPro"/>
</dbReference>
<dbReference type="RefSeq" id="WP_134513684.1">
    <property type="nucleotide sequence ID" value="NZ_SOHJ01000004.1"/>
</dbReference>
<dbReference type="Pfam" id="PF03829">
    <property type="entry name" value="PTSIIA_gutA"/>
    <property type="match status" value="1"/>
</dbReference>
<reference evidence="2 3" key="1">
    <citation type="submission" date="2019-03" db="EMBL/GenBank/DDBJ databases">
        <title>Genomics of glacier-inhabiting Cryobacterium strains.</title>
        <authorList>
            <person name="Liu Q."/>
            <person name="Xin Y.-H."/>
        </authorList>
    </citation>
    <scope>NUCLEOTIDE SEQUENCE [LARGE SCALE GENOMIC DNA]</scope>
    <source>
        <strain evidence="2 3">Sr39</strain>
    </source>
</reference>
<dbReference type="GO" id="GO:0016301">
    <property type="term" value="F:kinase activity"/>
    <property type="evidence" value="ECO:0007669"/>
    <property type="project" value="TreeGrafter"/>
</dbReference>
<dbReference type="InterPro" id="IPR004716">
    <property type="entry name" value="PTS_IIA_glucitol/sorbitol-sp"/>
</dbReference>
<dbReference type="EMBL" id="SOHJ01000004">
    <property type="protein sequence ID" value="TFD61472.1"/>
    <property type="molecule type" value="Genomic_DNA"/>
</dbReference>
<dbReference type="AlphaFoldDB" id="A0A4V6QIE9"/>
<keyword evidence="3" id="KW-1185">Reference proteome</keyword>
<dbReference type="PANTHER" id="PTHR40398:SF1">
    <property type="entry name" value="PTS SYSTEM GLUCITOL_SORBITOL-SPECIFIC EIIA COMPONENT"/>
    <property type="match status" value="1"/>
</dbReference>
<evidence type="ECO:0000313" key="3">
    <source>
        <dbReference type="Proteomes" id="UP000298170"/>
    </source>
</evidence>
<dbReference type="InterPro" id="IPR036665">
    <property type="entry name" value="PTS_IIA_glucitol/sorbitol_sf"/>
</dbReference>
<feature type="modified residue" description="Phosphohistidine; by HPr" evidence="1">
    <location>
        <position position="43"/>
    </location>
</feature>
<dbReference type="PANTHER" id="PTHR40398">
    <property type="entry name" value="PTS SYSTEM GLUCITOL/SORBITOL-SPECIFIC EIIA COMPONENT"/>
    <property type="match status" value="1"/>
</dbReference>
<dbReference type="PROSITE" id="PS51097">
    <property type="entry name" value="PTS_EIIA_TYPE_5"/>
    <property type="match status" value="1"/>
</dbReference>
<evidence type="ECO:0000256" key="1">
    <source>
        <dbReference type="PROSITE-ProRule" id="PRU00420"/>
    </source>
</evidence>
<dbReference type="Gene3D" id="2.40.33.40">
    <property type="entry name" value="Phosphotransferase system, glucitol/sorbitol-specific IIA component"/>
    <property type="match status" value="1"/>
</dbReference>
<dbReference type="GO" id="GO:0008982">
    <property type="term" value="F:protein-N(PI)-phosphohistidine-sugar phosphotransferase activity"/>
    <property type="evidence" value="ECO:0007669"/>
    <property type="project" value="InterPro"/>
</dbReference>
<accession>A0A4V6QIE9</accession>
<comment type="caution">
    <text evidence="2">The sequence shown here is derived from an EMBL/GenBank/DDBJ whole genome shotgun (WGS) entry which is preliminary data.</text>
</comment>
<dbReference type="GO" id="GO:0005737">
    <property type="term" value="C:cytoplasm"/>
    <property type="evidence" value="ECO:0007669"/>
    <property type="project" value="InterPro"/>
</dbReference>
<sequence length="124" mass="13034">MSQYFHSEVISIGEDALEMVEGGVVIFFGEPCPAELAEVSIVHKSIKHDPQRDPQPGDVLRVGEARVTVTAVGERAGENLRQLGHIVVYCNPAAGTNLLPGALHAEGALGLPQPGATIELIMGA</sequence>
<gene>
    <name evidence="2" type="ORF">E3T39_05310</name>
</gene>
<organism evidence="2 3">
    <name type="scientific">Cryobacterium suzukii</name>
    <dbReference type="NCBI Taxonomy" id="1259198"/>
    <lineage>
        <taxon>Bacteria</taxon>
        <taxon>Bacillati</taxon>
        <taxon>Actinomycetota</taxon>
        <taxon>Actinomycetes</taxon>
        <taxon>Micrococcales</taxon>
        <taxon>Microbacteriaceae</taxon>
        <taxon>Cryobacterium</taxon>
    </lineage>
</organism>
<dbReference type="OrthoDB" id="3625833at2"/>
<evidence type="ECO:0000313" key="2">
    <source>
        <dbReference type="EMBL" id="TFD61472.1"/>
    </source>
</evidence>